<dbReference type="SUPFAM" id="SSF53901">
    <property type="entry name" value="Thiolase-like"/>
    <property type="match status" value="2"/>
</dbReference>
<dbReference type="Pfam" id="PF02803">
    <property type="entry name" value="Thiolase_C"/>
    <property type="match status" value="1"/>
</dbReference>
<gene>
    <name evidence="8" type="ORF">CfE428DRAFT_5145</name>
</gene>
<evidence type="ECO:0000256" key="2">
    <source>
        <dbReference type="ARBA" id="ARBA00022679"/>
    </source>
</evidence>
<proteinExistence type="inferred from homology"/>
<dbReference type="Pfam" id="PF00108">
    <property type="entry name" value="Thiolase_N"/>
    <property type="match status" value="1"/>
</dbReference>
<evidence type="ECO:0000259" key="7">
    <source>
        <dbReference type="Pfam" id="PF02803"/>
    </source>
</evidence>
<protein>
    <submittedName>
        <fullName evidence="8">Acetyl-CoA acetyltransferase</fullName>
        <ecNumber evidence="8">2.3.1.16</ecNumber>
    </submittedName>
</protein>
<feature type="domain" description="Thiolase N-terminal" evidence="6">
    <location>
        <begin position="6"/>
        <end position="276"/>
    </location>
</feature>
<evidence type="ECO:0000313" key="9">
    <source>
        <dbReference type="Proteomes" id="UP000005824"/>
    </source>
</evidence>
<evidence type="ECO:0000256" key="3">
    <source>
        <dbReference type="ARBA" id="ARBA00023315"/>
    </source>
</evidence>
<dbReference type="InterPro" id="IPR020617">
    <property type="entry name" value="Thiolase_C"/>
</dbReference>
<reference evidence="8 9" key="1">
    <citation type="journal article" date="2011" name="J. Bacteriol.">
        <title>Genome sequence of Chthoniobacter flavus Ellin428, an aerobic heterotrophic soil bacterium.</title>
        <authorList>
            <person name="Kant R."/>
            <person name="van Passel M.W."/>
            <person name="Palva A."/>
            <person name="Lucas S."/>
            <person name="Lapidus A."/>
            <person name="Glavina Del Rio T."/>
            <person name="Dalin E."/>
            <person name="Tice H."/>
            <person name="Bruce D."/>
            <person name="Goodwin L."/>
            <person name="Pitluck S."/>
            <person name="Larimer F.W."/>
            <person name="Land M.L."/>
            <person name="Hauser L."/>
            <person name="Sangwan P."/>
            <person name="de Vos W.M."/>
            <person name="Janssen P.H."/>
            <person name="Smidt H."/>
        </authorList>
    </citation>
    <scope>NUCLEOTIDE SEQUENCE [LARGE SCALE GENOMIC DNA]</scope>
    <source>
        <strain evidence="8 9">Ellin428</strain>
    </source>
</reference>
<dbReference type="Proteomes" id="UP000005824">
    <property type="component" value="Unassembled WGS sequence"/>
</dbReference>
<dbReference type="InterPro" id="IPR020613">
    <property type="entry name" value="Thiolase_CS"/>
</dbReference>
<evidence type="ECO:0000256" key="5">
    <source>
        <dbReference type="RuleBase" id="RU003557"/>
    </source>
</evidence>
<feature type="active site" description="Proton acceptor" evidence="4">
    <location>
        <position position="394"/>
    </location>
</feature>
<evidence type="ECO:0000259" key="6">
    <source>
        <dbReference type="Pfam" id="PF00108"/>
    </source>
</evidence>
<dbReference type="InParanoid" id="B4D8A5"/>
<accession>B4D8A5</accession>
<comment type="similarity">
    <text evidence="1 5">Belongs to the thiolase-like superfamily. Thiolase family.</text>
</comment>
<dbReference type="InterPro" id="IPR016039">
    <property type="entry name" value="Thiolase-like"/>
</dbReference>
<sequence length="408" mass="42944">MNERMVIVDGVRTPFCKMGTDLATFPADDLGRIAVNALLTRTGLDPALVDEVIFGCVSQPAEAANIARVIALRAGIPQSVPAATVHRNCASGFESFTTAYERMCAGRGSVYIVGGAESMSHVPMLFQETTAQKFTDLARSKTTAQKVSALASFRVGDFEPRAGLKLGLTDPVCGLNMGETAELLAKENEITREQQDAFALHSHEKAIAGEAKLSEEMCPVYVNGKPLLKDNGPRANQSMAILGGLKPVFEKYGTVTAGNSSQITDGAVALLVMTESRARELGYTPLGVLVGYAYAGTDPARMGLGPVAAIEKLGKSNSLTLADADLIEINEAFAAQVLAVLQRLKPEVPPDKLNVNGGAIALGHPVGATGARLVLTSLKELARRNAKRALVSLCVGGGQGGAIWLERI</sequence>
<organism evidence="8 9">
    <name type="scientific">Chthoniobacter flavus Ellin428</name>
    <dbReference type="NCBI Taxonomy" id="497964"/>
    <lineage>
        <taxon>Bacteria</taxon>
        <taxon>Pseudomonadati</taxon>
        <taxon>Verrucomicrobiota</taxon>
        <taxon>Spartobacteria</taxon>
        <taxon>Chthoniobacterales</taxon>
        <taxon>Chthoniobacteraceae</taxon>
        <taxon>Chthoniobacter</taxon>
    </lineage>
</organism>
<dbReference type="PROSITE" id="PS00099">
    <property type="entry name" value="THIOLASE_3"/>
    <property type="match status" value="1"/>
</dbReference>
<feature type="domain" description="Thiolase C-terminal" evidence="7">
    <location>
        <begin position="284"/>
        <end position="406"/>
    </location>
</feature>
<evidence type="ECO:0000256" key="4">
    <source>
        <dbReference type="PIRSR" id="PIRSR000429-1"/>
    </source>
</evidence>
<dbReference type="eggNOG" id="COG0183">
    <property type="taxonomic scope" value="Bacteria"/>
</dbReference>
<comment type="caution">
    <text evidence="8">The sequence shown here is derived from an EMBL/GenBank/DDBJ whole genome shotgun (WGS) entry which is preliminary data.</text>
</comment>
<dbReference type="EC" id="2.3.1.16" evidence="8"/>
<evidence type="ECO:0000256" key="1">
    <source>
        <dbReference type="ARBA" id="ARBA00010982"/>
    </source>
</evidence>
<dbReference type="FunFam" id="3.40.47.10:FF:000010">
    <property type="entry name" value="Acetyl-CoA acetyltransferase (Thiolase)"/>
    <property type="match status" value="1"/>
</dbReference>
<name>B4D8A5_9BACT</name>
<evidence type="ECO:0000313" key="8">
    <source>
        <dbReference type="EMBL" id="EDY17298.1"/>
    </source>
</evidence>
<keyword evidence="9" id="KW-1185">Reference proteome</keyword>
<dbReference type="InterPro" id="IPR020610">
    <property type="entry name" value="Thiolase_AS"/>
</dbReference>
<dbReference type="CDD" id="cd00751">
    <property type="entry name" value="thiolase"/>
    <property type="match status" value="1"/>
</dbReference>
<dbReference type="GO" id="GO:0003988">
    <property type="term" value="F:acetyl-CoA C-acyltransferase activity"/>
    <property type="evidence" value="ECO:0007669"/>
    <property type="project" value="UniProtKB-EC"/>
</dbReference>
<dbReference type="Gene3D" id="3.40.47.10">
    <property type="match status" value="1"/>
</dbReference>
<dbReference type="PANTHER" id="PTHR18919">
    <property type="entry name" value="ACETYL-COA C-ACYLTRANSFERASE"/>
    <property type="match status" value="1"/>
</dbReference>
<dbReference type="PIRSF" id="PIRSF000429">
    <property type="entry name" value="Ac-CoA_Ac_transf"/>
    <property type="match status" value="1"/>
</dbReference>
<feature type="active site" description="Acyl-thioester intermediate" evidence="4">
    <location>
        <position position="89"/>
    </location>
</feature>
<dbReference type="STRING" id="497964.CfE428DRAFT_5145"/>
<feature type="active site" description="Proton acceptor" evidence="4">
    <location>
        <position position="364"/>
    </location>
</feature>
<dbReference type="PROSITE" id="PS00737">
    <property type="entry name" value="THIOLASE_2"/>
    <property type="match status" value="1"/>
</dbReference>
<dbReference type="EMBL" id="ABVL01000021">
    <property type="protein sequence ID" value="EDY17298.1"/>
    <property type="molecule type" value="Genomic_DNA"/>
</dbReference>
<keyword evidence="3 5" id="KW-0012">Acyltransferase</keyword>
<dbReference type="PANTHER" id="PTHR18919:SF107">
    <property type="entry name" value="ACETYL-COA ACETYLTRANSFERASE, CYTOSOLIC"/>
    <property type="match status" value="1"/>
</dbReference>
<dbReference type="FunCoup" id="B4D8A5">
    <property type="interactions" value="281"/>
</dbReference>
<keyword evidence="2 5" id="KW-0808">Transferase</keyword>
<dbReference type="NCBIfam" id="TIGR01930">
    <property type="entry name" value="AcCoA-C-Actrans"/>
    <property type="match status" value="1"/>
</dbReference>
<dbReference type="RefSeq" id="WP_006982466.1">
    <property type="nucleotide sequence ID" value="NZ_ABVL01000021.1"/>
</dbReference>
<dbReference type="InterPro" id="IPR020616">
    <property type="entry name" value="Thiolase_N"/>
</dbReference>
<dbReference type="AlphaFoldDB" id="B4D8A5"/>
<dbReference type="InterPro" id="IPR002155">
    <property type="entry name" value="Thiolase"/>
</dbReference>